<evidence type="ECO:0000313" key="1">
    <source>
        <dbReference type="EMBL" id="GFT18843.1"/>
    </source>
</evidence>
<accession>A0A8X6NKU8</accession>
<evidence type="ECO:0000313" key="2">
    <source>
        <dbReference type="Proteomes" id="UP000887013"/>
    </source>
</evidence>
<gene>
    <name evidence="1" type="ORF">NPIL_232921</name>
</gene>
<keyword evidence="2" id="KW-1185">Reference proteome</keyword>
<comment type="caution">
    <text evidence="1">The sequence shown here is derived from an EMBL/GenBank/DDBJ whole genome shotgun (WGS) entry which is preliminary data.</text>
</comment>
<dbReference type="Proteomes" id="UP000887013">
    <property type="component" value="Unassembled WGS sequence"/>
</dbReference>
<dbReference type="EMBL" id="BMAW01010452">
    <property type="protein sequence ID" value="GFT18843.1"/>
    <property type="molecule type" value="Genomic_DNA"/>
</dbReference>
<name>A0A8X6NKU8_NEPPI</name>
<organism evidence="1 2">
    <name type="scientific">Nephila pilipes</name>
    <name type="common">Giant wood spider</name>
    <name type="synonym">Nephila maculata</name>
    <dbReference type="NCBI Taxonomy" id="299642"/>
    <lineage>
        <taxon>Eukaryota</taxon>
        <taxon>Metazoa</taxon>
        <taxon>Ecdysozoa</taxon>
        <taxon>Arthropoda</taxon>
        <taxon>Chelicerata</taxon>
        <taxon>Arachnida</taxon>
        <taxon>Araneae</taxon>
        <taxon>Araneomorphae</taxon>
        <taxon>Entelegynae</taxon>
        <taxon>Araneoidea</taxon>
        <taxon>Nephilidae</taxon>
        <taxon>Nephila</taxon>
    </lineage>
</organism>
<protein>
    <submittedName>
        <fullName evidence="1">Uncharacterized protein</fullName>
    </submittedName>
</protein>
<reference evidence="1" key="1">
    <citation type="submission" date="2020-08" db="EMBL/GenBank/DDBJ databases">
        <title>Multicomponent nature underlies the extraordinary mechanical properties of spider dragline silk.</title>
        <authorList>
            <person name="Kono N."/>
            <person name="Nakamura H."/>
            <person name="Mori M."/>
            <person name="Yoshida Y."/>
            <person name="Ohtoshi R."/>
            <person name="Malay A.D."/>
            <person name="Moran D.A.P."/>
            <person name="Tomita M."/>
            <person name="Numata K."/>
            <person name="Arakawa K."/>
        </authorList>
    </citation>
    <scope>NUCLEOTIDE SEQUENCE</scope>
</reference>
<proteinExistence type="predicted"/>
<dbReference type="AlphaFoldDB" id="A0A8X6NKU8"/>
<sequence length="341" mass="38884">MSDSEIFKHFLRQLFPYYYVKHKYLEDSGPSEPFVAKGDLTEESFKIIVKSIFTLEGFLLAAWMGYVNTHRDSMVESAEQYVAHVVLLCYVTQLAAKDVYERLVSVCSLATVLGICSFHTSSKSFYKLTPLILTVFFEHVLKEDVKKRQMWKRIEKCLLRQNYAQEYDMSILLRSYDGKNVPEQLQQQTVELVEKREHLCSCSIDRIAGGIDNPKIRYLTKEVVSSIEASLLTELMSPAIDAAALSSVSQGFITSAFANLKINKTPTFQPSHSAELEDLDTFAYDHLLQVHLLNLKRMFRQTGSSNLGESPDSNMKRLVIGLRRLKSDLEYCTSLLDSVVK</sequence>